<dbReference type="InterPro" id="IPR002701">
    <property type="entry name" value="CM_II_prokaryot"/>
</dbReference>
<evidence type="ECO:0000256" key="1">
    <source>
        <dbReference type="ARBA" id="ARBA00012404"/>
    </source>
</evidence>
<dbReference type="Pfam" id="PF01817">
    <property type="entry name" value="CM_2"/>
    <property type="match status" value="1"/>
</dbReference>
<evidence type="ECO:0000313" key="4">
    <source>
        <dbReference type="EMBL" id="PYD37347.1"/>
    </source>
</evidence>
<feature type="binding site" evidence="3">
    <location>
        <position position="95"/>
    </location>
    <ligand>
        <name>substrate</name>
    </ligand>
</feature>
<dbReference type="OrthoDB" id="514491at2"/>
<feature type="binding site" evidence="3">
    <location>
        <position position="47"/>
    </location>
    <ligand>
        <name>substrate</name>
    </ligand>
</feature>
<dbReference type="PIRSF" id="PIRSF029775">
    <property type="entry name" value="Isochor_pyr_lyas"/>
    <property type="match status" value="1"/>
</dbReference>
<name>A0A318PCQ0_SERPL</name>
<evidence type="ECO:0000256" key="2">
    <source>
        <dbReference type="ARBA" id="ARBA00023235"/>
    </source>
</evidence>
<dbReference type="InterPro" id="IPR008241">
    <property type="entry name" value="Isochorismate_pyruvate-lyase"/>
</dbReference>
<reference evidence="4 5" key="1">
    <citation type="submission" date="2017-11" db="EMBL/GenBank/DDBJ databases">
        <title>Genome sequence of the oocydin A producing rhizobacterium Serratia plymuthica 4Rx5.</title>
        <authorList>
            <person name="Matilla M.A."/>
            <person name="Udaondo Z."/>
            <person name="Salmond G.P.C."/>
        </authorList>
    </citation>
    <scope>NUCLEOTIDE SEQUENCE [LARGE SCALE GENOMIC DNA]</scope>
    <source>
        <strain evidence="4 5">4Rx5</strain>
    </source>
</reference>
<organism evidence="4 5">
    <name type="scientific">Serratia plymuthica</name>
    <dbReference type="NCBI Taxonomy" id="82996"/>
    <lineage>
        <taxon>Bacteria</taxon>
        <taxon>Pseudomonadati</taxon>
        <taxon>Pseudomonadota</taxon>
        <taxon>Gammaproteobacteria</taxon>
        <taxon>Enterobacterales</taxon>
        <taxon>Yersiniaceae</taxon>
        <taxon>Serratia</taxon>
    </lineage>
</organism>
<dbReference type="InterPro" id="IPR036979">
    <property type="entry name" value="CM_dom_sf"/>
</dbReference>
<dbReference type="InterPro" id="IPR051331">
    <property type="entry name" value="Chorismate_mutase-related"/>
</dbReference>
<dbReference type="Gene3D" id="1.20.59.10">
    <property type="entry name" value="Chorismate mutase"/>
    <property type="match status" value="1"/>
</dbReference>
<dbReference type="EC" id="5.4.99.5" evidence="1"/>
<dbReference type="GO" id="GO:0004106">
    <property type="term" value="F:chorismate mutase activity"/>
    <property type="evidence" value="ECO:0007669"/>
    <property type="project" value="UniProtKB-EC"/>
</dbReference>
<dbReference type="AlphaFoldDB" id="A0A318PCQ0"/>
<dbReference type="EMBL" id="PESE01000007">
    <property type="protein sequence ID" value="PYD37347.1"/>
    <property type="molecule type" value="Genomic_DNA"/>
</dbReference>
<dbReference type="GO" id="GO:0046417">
    <property type="term" value="P:chorismate metabolic process"/>
    <property type="evidence" value="ECO:0007669"/>
    <property type="project" value="InterPro"/>
</dbReference>
<comment type="caution">
    <text evidence="4">The sequence shown here is derived from an EMBL/GenBank/DDBJ whole genome shotgun (WGS) entry which is preliminary data.</text>
</comment>
<proteinExistence type="predicted"/>
<dbReference type="InterPro" id="IPR036263">
    <property type="entry name" value="Chorismate_II_sf"/>
</dbReference>
<dbReference type="SMART" id="SM00830">
    <property type="entry name" value="CM_2"/>
    <property type="match status" value="1"/>
</dbReference>
<dbReference type="UniPathway" id="UPA00120">
    <property type="reaction ID" value="UER00203"/>
</dbReference>
<dbReference type="NCBIfam" id="NF005475">
    <property type="entry name" value="PRK07075.1"/>
    <property type="match status" value="1"/>
</dbReference>
<keyword evidence="4" id="KW-0456">Lyase</keyword>
<feature type="binding site" evidence="3">
    <location>
        <position position="19"/>
    </location>
    <ligand>
        <name>substrate</name>
    </ligand>
</feature>
<keyword evidence="2" id="KW-0413">Isomerase</keyword>
<dbReference type="SUPFAM" id="SSF48600">
    <property type="entry name" value="Chorismate mutase II"/>
    <property type="match status" value="1"/>
</dbReference>
<dbReference type="GO" id="GO:0016835">
    <property type="term" value="F:carbon-oxygen lyase activity"/>
    <property type="evidence" value="ECO:0007669"/>
    <property type="project" value="InterPro"/>
</dbReference>
<dbReference type="PANTHER" id="PTHR38041">
    <property type="entry name" value="CHORISMATE MUTASE"/>
    <property type="match status" value="1"/>
</dbReference>
<protein>
    <recommendedName>
        <fullName evidence="1">chorismate mutase</fullName>
        <ecNumber evidence="1">5.4.99.5</ecNumber>
    </recommendedName>
</protein>
<feature type="binding site" evidence="3">
    <location>
        <position position="36"/>
    </location>
    <ligand>
        <name>substrate</name>
    </ligand>
</feature>
<dbReference type="RefSeq" id="WP_004951802.1">
    <property type="nucleotide sequence ID" value="NZ_CP007439.1"/>
</dbReference>
<evidence type="ECO:0000256" key="3">
    <source>
        <dbReference type="PIRSR" id="PIRSR029775-1"/>
    </source>
</evidence>
<dbReference type="PANTHER" id="PTHR38041:SF1">
    <property type="entry name" value="CHORISMATE MUTASE"/>
    <property type="match status" value="1"/>
</dbReference>
<accession>A0A318PCQ0</accession>
<gene>
    <name evidence="4" type="ORF">CT690_20840</name>
</gene>
<dbReference type="GO" id="GO:0009697">
    <property type="term" value="P:salicylic acid biosynthetic process"/>
    <property type="evidence" value="ECO:0007669"/>
    <property type="project" value="InterPro"/>
</dbReference>
<evidence type="ECO:0000313" key="5">
    <source>
        <dbReference type="Proteomes" id="UP000248196"/>
    </source>
</evidence>
<keyword evidence="4" id="KW-0670">Pyruvate</keyword>
<dbReference type="Proteomes" id="UP000248196">
    <property type="component" value="Unassembled WGS sequence"/>
</dbReference>
<sequence>MIIENKLSPQDCAGMVDIRAEIDMLDEHIIKLIAQRFAYVKAAAKFKTSPDAVRAKERFEAMLQQRRVWADEQGLSPEVIEKMYRDLVNYFIGEEMKHWSRENGEM</sequence>
<dbReference type="PROSITE" id="PS51168">
    <property type="entry name" value="CHORISMATE_MUT_2"/>
    <property type="match status" value="1"/>
</dbReference>